<feature type="region of interest" description="Disordered" evidence="1">
    <location>
        <begin position="211"/>
        <end position="252"/>
    </location>
</feature>
<evidence type="ECO:0000313" key="4">
    <source>
        <dbReference type="Proteomes" id="UP000298061"/>
    </source>
</evidence>
<feature type="compositionally biased region" description="Polar residues" evidence="1">
    <location>
        <begin position="389"/>
        <end position="404"/>
    </location>
</feature>
<evidence type="ECO:0000256" key="1">
    <source>
        <dbReference type="SAM" id="MobiDB-lite"/>
    </source>
</evidence>
<feature type="region of interest" description="Disordered" evidence="1">
    <location>
        <begin position="158"/>
        <end position="198"/>
    </location>
</feature>
<feature type="compositionally biased region" description="Basic residues" evidence="1">
    <location>
        <begin position="176"/>
        <end position="186"/>
    </location>
</feature>
<feature type="domain" description="AAA+ ATPase" evidence="2">
    <location>
        <begin position="261"/>
        <end position="486"/>
    </location>
</feature>
<dbReference type="STRING" id="135208.A0A4Z0AB89"/>
<dbReference type="EMBL" id="SFCI01000019">
    <property type="protein sequence ID" value="TFY83611.1"/>
    <property type="molecule type" value="Genomic_DNA"/>
</dbReference>
<dbReference type="Gene3D" id="3.40.50.300">
    <property type="entry name" value="P-loop containing nucleotide triphosphate hydrolases"/>
    <property type="match status" value="1"/>
</dbReference>
<keyword evidence="4" id="KW-1185">Reference proteome</keyword>
<feature type="region of interest" description="Disordered" evidence="1">
    <location>
        <begin position="98"/>
        <end position="121"/>
    </location>
</feature>
<dbReference type="GO" id="GO:0016887">
    <property type="term" value="F:ATP hydrolysis activity"/>
    <property type="evidence" value="ECO:0007669"/>
    <property type="project" value="InterPro"/>
</dbReference>
<dbReference type="InterPro" id="IPR003593">
    <property type="entry name" value="AAA+_ATPase"/>
</dbReference>
<dbReference type="OrthoDB" id="9996895at2759"/>
<dbReference type="InterPro" id="IPR003959">
    <property type="entry name" value="ATPase_AAA_core"/>
</dbReference>
<feature type="region of interest" description="Disordered" evidence="1">
    <location>
        <begin position="1"/>
        <end position="36"/>
    </location>
</feature>
<dbReference type="Pfam" id="PF00004">
    <property type="entry name" value="AAA"/>
    <property type="match status" value="1"/>
</dbReference>
<evidence type="ECO:0000259" key="2">
    <source>
        <dbReference type="SMART" id="SM00382"/>
    </source>
</evidence>
<feature type="compositionally biased region" description="Polar residues" evidence="1">
    <location>
        <begin position="99"/>
        <end position="120"/>
    </location>
</feature>
<comment type="caution">
    <text evidence="3">The sequence shown here is derived from an EMBL/GenBank/DDBJ whole genome shotgun (WGS) entry which is preliminary data.</text>
</comment>
<proteinExistence type="predicted"/>
<gene>
    <name evidence="3" type="ORF">EWM64_g405</name>
</gene>
<feature type="region of interest" description="Disordered" evidence="1">
    <location>
        <begin position="737"/>
        <end position="760"/>
    </location>
</feature>
<dbReference type="SMART" id="SM00382">
    <property type="entry name" value="AAA"/>
    <property type="match status" value="1"/>
</dbReference>
<name>A0A4Z0AB89_9AGAM</name>
<feature type="compositionally biased region" description="Polar residues" evidence="1">
    <location>
        <begin position="164"/>
        <end position="174"/>
    </location>
</feature>
<organism evidence="3 4">
    <name type="scientific">Hericium alpestre</name>
    <dbReference type="NCBI Taxonomy" id="135208"/>
    <lineage>
        <taxon>Eukaryota</taxon>
        <taxon>Fungi</taxon>
        <taxon>Dikarya</taxon>
        <taxon>Basidiomycota</taxon>
        <taxon>Agaricomycotina</taxon>
        <taxon>Agaricomycetes</taxon>
        <taxon>Russulales</taxon>
        <taxon>Hericiaceae</taxon>
        <taxon>Hericium</taxon>
    </lineage>
</organism>
<feature type="region of interest" description="Disordered" evidence="1">
    <location>
        <begin position="360"/>
        <end position="404"/>
    </location>
</feature>
<dbReference type="InterPro" id="IPR027417">
    <property type="entry name" value="P-loop_NTPase"/>
</dbReference>
<reference evidence="3 4" key="1">
    <citation type="submission" date="2019-02" db="EMBL/GenBank/DDBJ databases">
        <title>Genome sequencing of the rare red list fungi Hericium alpestre (H. flagellum).</title>
        <authorList>
            <person name="Buettner E."/>
            <person name="Kellner H."/>
        </authorList>
    </citation>
    <scope>NUCLEOTIDE SEQUENCE [LARGE SCALE GENOMIC DNA]</scope>
    <source>
        <strain evidence="3 4">DSM 108284</strain>
    </source>
</reference>
<dbReference type="PANTHER" id="PTHR23389">
    <property type="entry name" value="CHROMOSOME TRANSMISSION FIDELITY FACTOR 18"/>
    <property type="match status" value="1"/>
</dbReference>
<sequence>MQAPLPDEQTQHARGPQTVFTSGSSHLGVRKEKRPIIDTTDSYASFPWKTLLPKLTYSTNQSDDDLRHPSPSQATAPALESEFDAHRRLYPAISRFFDTDTSPHQGSGAQTQAVDASQQHWNDKWRPWRAEQVLGNERRACYLRDWLSALRLHFDAPAAGPARSQPSSQTSGKGKQTARHKRKAPKRPQILREVKRSQKRRRDDELGWIVDDDDLSDEQPDFEYGSDDDDFLLTPQDAAGPYREGEESPVPSEPFTFGDKIHNTILLTGPPGSGKTAAVYACAEELGWEVFEVYAGIGKRGGANLDTLIGDVGKNHLVQRPRLRAEGKRAADAEPVSQLSTQGAFQGFWDAGKKDMGIQRLRRKGTRDGPLEVDEDSNRGTPEAHSQAPMESSDPSASGSQAVTHTGAIGTDDLDLNTTFRQSIVLFEEVDVLFKEDAGFWHAVVKFIKDCKRPVVMTCNGNCLPVPMPSLSTDRDADVTLVPTEDLPLQDILTFKPPPRPIVTSFLQGLCLAEGLRVDRQHLEHVLTAEHRTFPHDRVGPDEPSTSHVDLRQCINQCQFGQPALVSQGHSDTGYEPRDNPLDSLFAVSGLGLERDSGSREEQLRHLDQRERNADSVSQLDAFCVLWDAWVLEASGSHADDQNGYDAIRCITRDNVVATPEYYRQDKEIVQAMIDIGGGAGGSEECARHEGGSYESQMEYALDGNVPQHAFVLHRTTVFLEYEPWIRYIVREQMREREAEEKRGKKGRQTRNSKRRGDEWVKMSEGQEGVLVRTGLVV</sequence>
<dbReference type="PANTHER" id="PTHR23389:SF21">
    <property type="entry name" value="ATPASE FAMILY AAA DOMAIN-CONTAINING PROTEIN 5"/>
    <property type="match status" value="1"/>
</dbReference>
<dbReference type="Proteomes" id="UP000298061">
    <property type="component" value="Unassembled WGS sequence"/>
</dbReference>
<feature type="compositionally biased region" description="Acidic residues" evidence="1">
    <location>
        <begin position="211"/>
        <end position="231"/>
    </location>
</feature>
<dbReference type="GO" id="GO:0005524">
    <property type="term" value="F:ATP binding"/>
    <property type="evidence" value="ECO:0007669"/>
    <property type="project" value="InterPro"/>
</dbReference>
<feature type="compositionally biased region" description="Basic residues" evidence="1">
    <location>
        <begin position="744"/>
        <end position="754"/>
    </location>
</feature>
<dbReference type="GO" id="GO:0005634">
    <property type="term" value="C:nucleus"/>
    <property type="evidence" value="ECO:0007669"/>
    <property type="project" value="TreeGrafter"/>
</dbReference>
<dbReference type="SUPFAM" id="SSF52540">
    <property type="entry name" value="P-loop containing nucleoside triphosphate hydrolases"/>
    <property type="match status" value="1"/>
</dbReference>
<accession>A0A4Z0AB89</accession>
<protein>
    <recommendedName>
        <fullName evidence="2">AAA+ ATPase domain-containing protein</fullName>
    </recommendedName>
</protein>
<dbReference type="GO" id="GO:0003677">
    <property type="term" value="F:DNA binding"/>
    <property type="evidence" value="ECO:0007669"/>
    <property type="project" value="TreeGrafter"/>
</dbReference>
<evidence type="ECO:0000313" key="3">
    <source>
        <dbReference type="EMBL" id="TFY83611.1"/>
    </source>
</evidence>
<dbReference type="AlphaFoldDB" id="A0A4Z0AB89"/>